<evidence type="ECO:0000256" key="5">
    <source>
        <dbReference type="ARBA" id="ARBA00022679"/>
    </source>
</evidence>
<feature type="region of interest" description="Disordered" evidence="9">
    <location>
        <begin position="379"/>
        <end position="434"/>
    </location>
</feature>
<evidence type="ECO:0000256" key="3">
    <source>
        <dbReference type="ARBA" id="ARBA00021495"/>
    </source>
</evidence>
<dbReference type="PRINTS" id="PR00344">
    <property type="entry name" value="BCTRLSENSOR"/>
</dbReference>
<evidence type="ECO:0000256" key="1">
    <source>
        <dbReference type="ARBA" id="ARBA00000085"/>
    </source>
</evidence>
<dbReference type="InterPro" id="IPR004358">
    <property type="entry name" value="Sig_transdc_His_kin-like_C"/>
</dbReference>
<protein>
    <recommendedName>
        <fullName evidence="3">Chemotaxis protein CheA</fullName>
        <ecNumber evidence="2">2.7.13.3</ecNumber>
    </recommendedName>
</protein>
<dbReference type="Gene3D" id="3.40.50.2300">
    <property type="match status" value="1"/>
</dbReference>
<dbReference type="CDD" id="cd16916">
    <property type="entry name" value="HATPase_CheA-like"/>
    <property type="match status" value="1"/>
</dbReference>
<evidence type="ECO:0000313" key="14">
    <source>
        <dbReference type="Proteomes" id="UP000194003"/>
    </source>
</evidence>
<dbReference type="InterPro" id="IPR005467">
    <property type="entry name" value="His_kinase_dom"/>
</dbReference>
<dbReference type="GO" id="GO:0006935">
    <property type="term" value="P:chemotaxis"/>
    <property type="evidence" value="ECO:0007669"/>
    <property type="project" value="InterPro"/>
</dbReference>
<dbReference type="SUPFAM" id="SSF50341">
    <property type="entry name" value="CheW-like"/>
    <property type="match status" value="3"/>
</dbReference>
<dbReference type="PANTHER" id="PTHR43395:SF1">
    <property type="entry name" value="CHEMOTAXIS PROTEIN CHEA"/>
    <property type="match status" value="1"/>
</dbReference>
<comment type="function">
    <text evidence="7">Involved in the transmission of sensory signals from the chemoreceptors to the flagellar motors. CheA is autophosphorylated; it can transfer its phosphate group to either CheB or CheY.</text>
</comment>
<gene>
    <name evidence="13" type="ORF">MAIT1_01273</name>
</gene>
<evidence type="ECO:0000256" key="6">
    <source>
        <dbReference type="ARBA" id="ARBA00022777"/>
    </source>
</evidence>
<feature type="domain" description="Histidine kinase" evidence="10">
    <location>
        <begin position="104"/>
        <end position="306"/>
    </location>
</feature>
<evidence type="ECO:0000259" key="10">
    <source>
        <dbReference type="PROSITE" id="PS50109"/>
    </source>
</evidence>
<dbReference type="InterPro" id="IPR051315">
    <property type="entry name" value="Bact_Chemotaxis_CheA"/>
</dbReference>
<dbReference type="SUPFAM" id="SSF47384">
    <property type="entry name" value="Homodimeric domain of signal transducing histidine kinase"/>
    <property type="match status" value="1"/>
</dbReference>
<keyword evidence="5" id="KW-0808">Transferase</keyword>
<dbReference type="Pfam" id="PF02895">
    <property type="entry name" value="H-kinase_dim"/>
    <property type="match status" value="1"/>
</dbReference>
<dbReference type="InterPro" id="IPR011006">
    <property type="entry name" value="CheY-like_superfamily"/>
</dbReference>
<proteinExistence type="predicted"/>
<feature type="compositionally biased region" description="Basic and acidic residues" evidence="9">
    <location>
        <begin position="421"/>
        <end position="434"/>
    </location>
</feature>
<sequence length="814" mass="88778">MDPAAMAAMEMGGFSDAPRKPALRKPTKNNKRGDKGGKNADKPKAAASGGGQPNVEETLRVSVSLLDELINNAGELVLARNQLVRASAEVATTYPNFTSLVQNLDSITSRIQERVMQARMQPVSVVFNKFPRIIRDLAKKLNKKIDLELRGGDVDLDKSVIEHLSDPLTHMIRNVADHGIEPPEDRLAISKPEAGQVELAAYHENGMVNIALTDDGAGIDATRIKAKALEKGLITERQADTMSEEDALGLIFAAGFSMAKKVSDVSGRGVGMDVVRTNIEKLGGTVHIESKVGKGTRIILKLPLTLAIIPAMIVSAGKQRFAIPEIGLVEIVRVAESDRANQIEMVGNAPVLRLRNMLLPLVDLADVLGIQRVWPPGSDIPDRRNRLSDRRAQSQKAKDAANGEDNPKPKQPAPEPATSEKSPRGDERRDNNDRRDAGGLVAYIMVLNVGGNEFGMVVDEVLDSEEIVVKPLPAFFKDNPCFSATTILGDGTVSLIIDYAGVMEQANINFSNVERAARMDLDDERRAALREKQNIILLETESGLIMGIVHSMVRRVEKIPPNLLDNIGGLPYVRYDGKTFRAVYPDHVLGLEGMGISMGYGDELEEGVQEDNDLCMVVPNIPDMQAGLIFKRIIDTRETTIDLDCRAIRAEGLFGSAQIDNRVVLFPDVNSVFDIAGIATPHPTPTVNGMGLRALVVDDTPFLRELTSSYLNGCGFDVVQCEDGLSAINHLKEEFFDLLVTDLNMPIMDGFELAAEVPTTPLSDIPMIATTSSISSDLENRCTRAGFVNCVPTMDKMKLLMTVASMQEVEEEEY</sequence>
<dbReference type="Pfam" id="PF02518">
    <property type="entry name" value="HATPase_c"/>
    <property type="match status" value="1"/>
</dbReference>
<accession>A0A1Y2KA14</accession>
<dbReference type="GO" id="GO:0000155">
    <property type="term" value="F:phosphorelay sensor kinase activity"/>
    <property type="evidence" value="ECO:0007669"/>
    <property type="project" value="InterPro"/>
</dbReference>
<evidence type="ECO:0000256" key="9">
    <source>
        <dbReference type="SAM" id="MobiDB-lite"/>
    </source>
</evidence>
<dbReference type="GO" id="GO:0005737">
    <property type="term" value="C:cytoplasm"/>
    <property type="evidence" value="ECO:0007669"/>
    <property type="project" value="InterPro"/>
</dbReference>
<feature type="compositionally biased region" description="Basic residues" evidence="9">
    <location>
        <begin position="21"/>
        <end position="30"/>
    </location>
</feature>
<feature type="domain" description="Response regulatory" evidence="11">
    <location>
        <begin position="693"/>
        <end position="808"/>
    </location>
</feature>
<dbReference type="SUPFAM" id="SSF52172">
    <property type="entry name" value="CheY-like"/>
    <property type="match status" value="1"/>
</dbReference>
<feature type="domain" description="CheW-like" evidence="12">
    <location>
        <begin position="308"/>
        <end position="508"/>
    </location>
</feature>
<dbReference type="SMART" id="SM00448">
    <property type="entry name" value="REC"/>
    <property type="match status" value="1"/>
</dbReference>
<dbReference type="SMART" id="SM00260">
    <property type="entry name" value="CheW"/>
    <property type="match status" value="1"/>
</dbReference>
<dbReference type="InterPro" id="IPR004105">
    <property type="entry name" value="CheA-like_dim"/>
</dbReference>
<dbReference type="InterPro" id="IPR036061">
    <property type="entry name" value="CheW-like_dom_sf"/>
</dbReference>
<comment type="caution">
    <text evidence="13">The sequence shown here is derived from an EMBL/GenBank/DDBJ whole genome shotgun (WGS) entry which is preliminary data.</text>
</comment>
<name>A0A1Y2KA14_9PROT</name>
<dbReference type="Gene3D" id="3.30.565.10">
    <property type="entry name" value="Histidine kinase-like ATPase, C-terminal domain"/>
    <property type="match status" value="1"/>
</dbReference>
<keyword evidence="4 8" id="KW-0597">Phosphoprotein</keyword>
<evidence type="ECO:0000313" key="13">
    <source>
        <dbReference type="EMBL" id="OSM08612.1"/>
    </source>
</evidence>
<reference evidence="13 14" key="1">
    <citation type="journal article" date="2016" name="BMC Genomics">
        <title>Combined genomic and structural analyses of a cultured magnetotactic bacterium reveals its niche adaptation to a dynamic environment.</title>
        <authorList>
            <person name="Araujo A.C."/>
            <person name="Morillo V."/>
            <person name="Cypriano J."/>
            <person name="Teixeira L.C."/>
            <person name="Leao P."/>
            <person name="Lyra S."/>
            <person name="Almeida L.G."/>
            <person name="Bazylinski D.A."/>
            <person name="Vasconcellos A.T."/>
            <person name="Abreu F."/>
            <person name="Lins U."/>
        </authorList>
    </citation>
    <scope>NUCLEOTIDE SEQUENCE [LARGE SCALE GENOMIC DNA]</scope>
    <source>
        <strain evidence="13 14">IT-1</strain>
    </source>
</reference>
<dbReference type="PANTHER" id="PTHR43395">
    <property type="entry name" value="SENSOR HISTIDINE KINASE CHEA"/>
    <property type="match status" value="1"/>
</dbReference>
<dbReference type="AlphaFoldDB" id="A0A1Y2KA14"/>
<feature type="modified residue" description="4-aspartylphosphate" evidence="8">
    <location>
        <position position="742"/>
    </location>
</feature>
<organism evidence="13 14">
    <name type="scientific">Magnetofaba australis IT-1</name>
    <dbReference type="NCBI Taxonomy" id="1434232"/>
    <lineage>
        <taxon>Bacteria</taxon>
        <taxon>Pseudomonadati</taxon>
        <taxon>Pseudomonadota</taxon>
        <taxon>Magnetococcia</taxon>
        <taxon>Magnetococcales</taxon>
        <taxon>Magnetococcaceae</taxon>
        <taxon>Magnetofaba</taxon>
    </lineage>
</organism>
<evidence type="ECO:0000256" key="7">
    <source>
        <dbReference type="ARBA" id="ARBA00035100"/>
    </source>
</evidence>
<dbReference type="CDD" id="cd17546">
    <property type="entry name" value="REC_hyHK_CKI1_RcsC-like"/>
    <property type="match status" value="1"/>
</dbReference>
<feature type="compositionally biased region" description="Basic and acidic residues" evidence="9">
    <location>
        <begin position="380"/>
        <end position="408"/>
    </location>
</feature>
<dbReference type="EC" id="2.7.13.3" evidence="2"/>
<dbReference type="EMBL" id="LVJN01000005">
    <property type="protein sequence ID" value="OSM08612.1"/>
    <property type="molecule type" value="Genomic_DNA"/>
</dbReference>
<evidence type="ECO:0000256" key="4">
    <source>
        <dbReference type="ARBA" id="ARBA00022553"/>
    </source>
</evidence>
<evidence type="ECO:0000256" key="2">
    <source>
        <dbReference type="ARBA" id="ARBA00012438"/>
    </source>
</evidence>
<dbReference type="InterPro" id="IPR002545">
    <property type="entry name" value="CheW-lke_dom"/>
</dbReference>
<feature type="region of interest" description="Disordered" evidence="9">
    <location>
        <begin position="1"/>
        <end position="54"/>
    </location>
</feature>
<dbReference type="Pfam" id="PF00072">
    <property type="entry name" value="Response_reg"/>
    <property type="match status" value="1"/>
</dbReference>
<dbReference type="Gene3D" id="1.10.287.560">
    <property type="entry name" value="Histidine kinase CheA-like, homodimeric domain"/>
    <property type="match status" value="1"/>
</dbReference>
<feature type="compositionally biased region" description="Basic and acidic residues" evidence="9">
    <location>
        <begin position="31"/>
        <end position="44"/>
    </location>
</feature>
<evidence type="ECO:0000256" key="8">
    <source>
        <dbReference type="PROSITE-ProRule" id="PRU00169"/>
    </source>
</evidence>
<dbReference type="InterPro" id="IPR037006">
    <property type="entry name" value="CheA-like_homodim_sf"/>
</dbReference>
<keyword evidence="6" id="KW-0418">Kinase</keyword>
<dbReference type="InterPro" id="IPR036890">
    <property type="entry name" value="HATPase_C_sf"/>
</dbReference>
<dbReference type="Pfam" id="PF01584">
    <property type="entry name" value="CheW"/>
    <property type="match status" value="2"/>
</dbReference>
<dbReference type="PROSITE" id="PS50851">
    <property type="entry name" value="CHEW"/>
    <property type="match status" value="1"/>
</dbReference>
<keyword evidence="14" id="KW-1185">Reference proteome</keyword>
<dbReference type="Proteomes" id="UP000194003">
    <property type="component" value="Unassembled WGS sequence"/>
</dbReference>
<dbReference type="InterPro" id="IPR001789">
    <property type="entry name" value="Sig_transdc_resp-reg_receiver"/>
</dbReference>
<evidence type="ECO:0000259" key="12">
    <source>
        <dbReference type="PROSITE" id="PS50851"/>
    </source>
</evidence>
<comment type="catalytic activity">
    <reaction evidence="1">
        <text>ATP + protein L-histidine = ADP + protein N-phospho-L-histidine.</text>
        <dbReference type="EC" id="2.7.13.3"/>
    </reaction>
</comment>
<dbReference type="Gene3D" id="2.30.30.40">
    <property type="entry name" value="SH3 Domains"/>
    <property type="match status" value="1"/>
</dbReference>
<dbReference type="PROSITE" id="PS50109">
    <property type="entry name" value="HIS_KIN"/>
    <property type="match status" value="1"/>
</dbReference>
<dbReference type="InterPro" id="IPR036097">
    <property type="entry name" value="HisK_dim/P_sf"/>
</dbReference>
<dbReference type="FunFam" id="3.30.565.10:FF:000016">
    <property type="entry name" value="Chemotaxis protein CheA, putative"/>
    <property type="match status" value="1"/>
</dbReference>
<dbReference type="SMART" id="SM00387">
    <property type="entry name" value="HATPase_c"/>
    <property type="match status" value="1"/>
</dbReference>
<dbReference type="STRING" id="1434232.MAIT1_01273"/>
<dbReference type="PROSITE" id="PS50110">
    <property type="entry name" value="RESPONSE_REGULATORY"/>
    <property type="match status" value="1"/>
</dbReference>
<dbReference type="InterPro" id="IPR003594">
    <property type="entry name" value="HATPase_dom"/>
</dbReference>
<evidence type="ECO:0000259" key="11">
    <source>
        <dbReference type="PROSITE" id="PS50110"/>
    </source>
</evidence>
<dbReference type="OrthoDB" id="9803176at2"/>
<dbReference type="SUPFAM" id="SSF55874">
    <property type="entry name" value="ATPase domain of HSP90 chaperone/DNA topoisomerase II/histidine kinase"/>
    <property type="match status" value="1"/>
</dbReference>
<dbReference type="SMART" id="SM01231">
    <property type="entry name" value="H-kinase_dim"/>
    <property type="match status" value="1"/>
</dbReference>